<evidence type="ECO:0000256" key="1">
    <source>
        <dbReference type="SAM" id="MobiDB-lite"/>
    </source>
</evidence>
<sequence>MSELWVMPETSRKGEMGGQRRSGVSSGRELVNDALSPQANITKKRIPFSNISHINQRSYTEADTAQTCTGCGGKFNHVGYRPHARSTHRLNLPQAPEPPQPPQYCLPQDTEGIPAVAPSTQGSRTRKLKKHRGKRQPGKRIASSSDKSPDPTPSSFGSSASGQYGSNFRFPSHSELAGGSLTLFSRMEVSLWLKRFDWWR</sequence>
<dbReference type="EMBL" id="MU032345">
    <property type="protein sequence ID" value="KAF3768289.1"/>
    <property type="molecule type" value="Genomic_DNA"/>
</dbReference>
<name>A0A9P5CR84_CRYP1</name>
<feature type="compositionally biased region" description="Basic residues" evidence="1">
    <location>
        <begin position="124"/>
        <end position="138"/>
    </location>
</feature>
<accession>A0A9P5CR84</accession>
<feature type="compositionally biased region" description="Pro residues" evidence="1">
    <location>
        <begin position="95"/>
        <end position="104"/>
    </location>
</feature>
<dbReference type="GeneID" id="63832471"/>
<dbReference type="Proteomes" id="UP000803844">
    <property type="component" value="Unassembled WGS sequence"/>
</dbReference>
<comment type="caution">
    <text evidence="2">The sequence shown here is derived from an EMBL/GenBank/DDBJ whole genome shotgun (WGS) entry which is preliminary data.</text>
</comment>
<organism evidence="2 3">
    <name type="scientific">Cryphonectria parasitica (strain ATCC 38755 / EP155)</name>
    <dbReference type="NCBI Taxonomy" id="660469"/>
    <lineage>
        <taxon>Eukaryota</taxon>
        <taxon>Fungi</taxon>
        <taxon>Dikarya</taxon>
        <taxon>Ascomycota</taxon>
        <taxon>Pezizomycotina</taxon>
        <taxon>Sordariomycetes</taxon>
        <taxon>Sordariomycetidae</taxon>
        <taxon>Diaporthales</taxon>
        <taxon>Cryphonectriaceae</taxon>
        <taxon>Cryphonectria-Endothia species complex</taxon>
        <taxon>Cryphonectria</taxon>
    </lineage>
</organism>
<dbReference type="RefSeq" id="XP_040779250.1">
    <property type="nucleotide sequence ID" value="XM_040915342.1"/>
</dbReference>
<dbReference type="AlphaFoldDB" id="A0A9P5CR84"/>
<evidence type="ECO:0000313" key="3">
    <source>
        <dbReference type="Proteomes" id="UP000803844"/>
    </source>
</evidence>
<proteinExistence type="predicted"/>
<feature type="region of interest" description="Disordered" evidence="1">
    <location>
        <begin position="89"/>
        <end position="164"/>
    </location>
</feature>
<feature type="region of interest" description="Disordered" evidence="1">
    <location>
        <begin position="1"/>
        <end position="27"/>
    </location>
</feature>
<evidence type="ECO:0000313" key="2">
    <source>
        <dbReference type="EMBL" id="KAF3768289.1"/>
    </source>
</evidence>
<keyword evidence="3" id="KW-1185">Reference proteome</keyword>
<gene>
    <name evidence="2" type="ORF">M406DRAFT_109204</name>
</gene>
<reference evidence="2" key="1">
    <citation type="journal article" date="2020" name="Phytopathology">
        <title>Genome sequence of the chestnut blight fungus Cryphonectria parasitica EP155: A fundamental resource for an archetypical invasive plant pathogen.</title>
        <authorList>
            <person name="Crouch J.A."/>
            <person name="Dawe A."/>
            <person name="Aerts A."/>
            <person name="Barry K."/>
            <person name="Churchill A.C.L."/>
            <person name="Grimwood J."/>
            <person name="Hillman B."/>
            <person name="Milgroom M.G."/>
            <person name="Pangilinan J."/>
            <person name="Smith M."/>
            <person name="Salamov A."/>
            <person name="Schmutz J."/>
            <person name="Yadav J."/>
            <person name="Grigoriev I.V."/>
            <person name="Nuss D."/>
        </authorList>
    </citation>
    <scope>NUCLEOTIDE SEQUENCE</scope>
    <source>
        <strain evidence="2">EP155</strain>
    </source>
</reference>
<protein>
    <submittedName>
        <fullName evidence="2">Uncharacterized protein</fullName>
    </submittedName>
</protein>